<evidence type="ECO:0000256" key="4">
    <source>
        <dbReference type="ARBA" id="ARBA00023015"/>
    </source>
</evidence>
<dbReference type="GO" id="GO:0034244">
    <property type="term" value="P:negative regulation of transcription elongation by RNA polymerase II"/>
    <property type="evidence" value="ECO:0007669"/>
    <property type="project" value="TreeGrafter"/>
</dbReference>
<protein>
    <submittedName>
        <fullName evidence="9">Negative elongation factor D</fullName>
    </submittedName>
</protein>
<dbReference type="GO" id="GO:0032021">
    <property type="term" value="C:NELF complex"/>
    <property type="evidence" value="ECO:0007669"/>
    <property type="project" value="TreeGrafter"/>
</dbReference>
<dbReference type="Pfam" id="PF04858">
    <property type="entry name" value="TH1"/>
    <property type="match status" value="1"/>
</dbReference>
<dbReference type="InterPro" id="IPR006942">
    <property type="entry name" value="TH1"/>
</dbReference>
<proteinExistence type="inferred from homology"/>
<keyword evidence="4" id="KW-0805">Transcription regulation</keyword>
<feature type="compositionally biased region" description="Polar residues" evidence="7">
    <location>
        <begin position="27"/>
        <end position="38"/>
    </location>
</feature>
<evidence type="ECO:0000256" key="6">
    <source>
        <dbReference type="ARBA" id="ARBA00023242"/>
    </source>
</evidence>
<comment type="similarity">
    <text evidence="2">Belongs to the NELF-D family.</text>
</comment>
<dbReference type="AlphaFoldDB" id="A0A915KSJ9"/>
<sequence>MNGSEDQSSLNSSFSNERRNSEASNLTDELNNPDWSENLTDDDFGIDTSPKHVLDISEKDIDEEEHLEEIKPEEVQAECSKYFSTPDFILEPAVFNTLSRYFQAQGDPVKVINSLCDNYMALSQVCNVMAEWLSILGCDSNDVNAIFENHLQTLIMKYFDPAKADTIFNQNQQAEGQIEWLPDVISFAPWRRMIYRLSDRYPECLMLNFAIKLISDAGYQSEISGVTTATQQLDIFSRVLCAAVENSLSLNVDTVKYKQSISELAKVVGHGEHTYLYAQSLLHCLACDPKHGPAATRISQELREIFRRIAGPETTDVALVLHNSQPNFNNSSHHRTCNPSVLQAMHSMLSRHSLNPADISLLYNYYNGSDPPAVEIIRDTIFLDMLVDALFKPKAKLHQDHKSNFIIPNQVQIRKLVSNKDEIKNVQQSIEKAQDILSECGPSGNLTLVDLQTIFQSLRYPVVGAGVLHWVRHILTDDDYFKSHPEPLPANLTLVDEIATLHPLLHDRLFSLLIQLFEIEHDGVDVLVQLERRKTLIDRLVHLLSCGHALPVANYIRQRLLRNDADVSLIRYFVTETLEIIAPPYSPEFAELFLPLVENVDICRRETMNDEKWEAVKLFLDQ</sequence>
<organism evidence="8 9">
    <name type="scientific">Romanomermis culicivorax</name>
    <name type="common">Nematode worm</name>
    <dbReference type="NCBI Taxonomy" id="13658"/>
    <lineage>
        <taxon>Eukaryota</taxon>
        <taxon>Metazoa</taxon>
        <taxon>Ecdysozoa</taxon>
        <taxon>Nematoda</taxon>
        <taxon>Enoplea</taxon>
        <taxon>Dorylaimia</taxon>
        <taxon>Mermithida</taxon>
        <taxon>Mermithoidea</taxon>
        <taxon>Mermithidae</taxon>
        <taxon>Romanomermis</taxon>
    </lineage>
</organism>
<keyword evidence="6" id="KW-0539">Nucleus</keyword>
<evidence type="ECO:0000313" key="8">
    <source>
        <dbReference type="Proteomes" id="UP000887565"/>
    </source>
</evidence>
<accession>A0A915KSJ9</accession>
<evidence type="ECO:0000256" key="3">
    <source>
        <dbReference type="ARBA" id="ARBA00022491"/>
    </source>
</evidence>
<dbReference type="WBParaSite" id="nRc.2.0.1.t41869-RA">
    <property type="protein sequence ID" value="nRc.2.0.1.t41869-RA"/>
    <property type="gene ID" value="nRc.2.0.1.g41869"/>
</dbReference>
<dbReference type="PANTHER" id="PTHR12144:SF0">
    <property type="entry name" value="NEGATIVE ELONGATION FACTOR C_D"/>
    <property type="match status" value="1"/>
</dbReference>
<dbReference type="Proteomes" id="UP000887565">
    <property type="component" value="Unplaced"/>
</dbReference>
<comment type="subcellular location">
    <subcellularLocation>
        <location evidence="1">Nucleus</location>
    </subcellularLocation>
</comment>
<keyword evidence="5" id="KW-0804">Transcription</keyword>
<keyword evidence="8" id="KW-1185">Reference proteome</keyword>
<feature type="region of interest" description="Disordered" evidence="7">
    <location>
        <begin position="1"/>
        <end position="47"/>
    </location>
</feature>
<evidence type="ECO:0000256" key="1">
    <source>
        <dbReference type="ARBA" id="ARBA00004123"/>
    </source>
</evidence>
<evidence type="ECO:0000256" key="5">
    <source>
        <dbReference type="ARBA" id="ARBA00023163"/>
    </source>
</evidence>
<evidence type="ECO:0000256" key="2">
    <source>
        <dbReference type="ARBA" id="ARBA00005726"/>
    </source>
</evidence>
<reference evidence="9" key="1">
    <citation type="submission" date="2022-11" db="UniProtKB">
        <authorList>
            <consortium name="WormBaseParasite"/>
        </authorList>
    </citation>
    <scope>IDENTIFICATION</scope>
</reference>
<keyword evidence="3" id="KW-0678">Repressor</keyword>
<evidence type="ECO:0000256" key="7">
    <source>
        <dbReference type="SAM" id="MobiDB-lite"/>
    </source>
</evidence>
<name>A0A915KSJ9_ROMCU</name>
<evidence type="ECO:0000313" key="9">
    <source>
        <dbReference type="WBParaSite" id="nRc.2.0.1.t41869-RA"/>
    </source>
</evidence>
<dbReference type="OMA" id="CHSEHTY"/>
<dbReference type="GO" id="GO:0003723">
    <property type="term" value="F:RNA binding"/>
    <property type="evidence" value="ECO:0007669"/>
    <property type="project" value="TreeGrafter"/>
</dbReference>
<dbReference type="PANTHER" id="PTHR12144">
    <property type="entry name" value="NEGATIVE ELONGATION FACTOR D"/>
    <property type="match status" value="1"/>
</dbReference>